<keyword evidence="2" id="KW-1185">Reference proteome</keyword>
<organism evidence="1 2">
    <name type="scientific">Psophocarpus tetragonolobus</name>
    <name type="common">Winged bean</name>
    <name type="synonym">Dolichos tetragonolobus</name>
    <dbReference type="NCBI Taxonomy" id="3891"/>
    <lineage>
        <taxon>Eukaryota</taxon>
        <taxon>Viridiplantae</taxon>
        <taxon>Streptophyta</taxon>
        <taxon>Embryophyta</taxon>
        <taxon>Tracheophyta</taxon>
        <taxon>Spermatophyta</taxon>
        <taxon>Magnoliopsida</taxon>
        <taxon>eudicotyledons</taxon>
        <taxon>Gunneridae</taxon>
        <taxon>Pentapetalae</taxon>
        <taxon>rosids</taxon>
        <taxon>fabids</taxon>
        <taxon>Fabales</taxon>
        <taxon>Fabaceae</taxon>
        <taxon>Papilionoideae</taxon>
        <taxon>50 kb inversion clade</taxon>
        <taxon>NPAAA clade</taxon>
        <taxon>indigoferoid/millettioid clade</taxon>
        <taxon>Phaseoleae</taxon>
        <taxon>Psophocarpus</taxon>
    </lineage>
</organism>
<evidence type="ECO:0000313" key="2">
    <source>
        <dbReference type="Proteomes" id="UP001386955"/>
    </source>
</evidence>
<name>A0AAN9XCT2_PSOTE</name>
<dbReference type="AlphaFoldDB" id="A0AAN9XCT2"/>
<comment type="caution">
    <text evidence="1">The sequence shown here is derived from an EMBL/GenBank/DDBJ whole genome shotgun (WGS) entry which is preliminary data.</text>
</comment>
<accession>A0AAN9XCT2</accession>
<gene>
    <name evidence="1" type="ORF">VNO78_23039</name>
</gene>
<dbReference type="Proteomes" id="UP001386955">
    <property type="component" value="Unassembled WGS sequence"/>
</dbReference>
<reference evidence="1 2" key="1">
    <citation type="submission" date="2024-01" db="EMBL/GenBank/DDBJ databases">
        <title>The genomes of 5 underutilized Papilionoideae crops provide insights into root nodulation and disease resistanc.</title>
        <authorList>
            <person name="Jiang F."/>
        </authorList>
    </citation>
    <scope>NUCLEOTIDE SEQUENCE [LARGE SCALE GENOMIC DNA]</scope>
    <source>
        <strain evidence="1">DUOXIRENSHENG_FW03</strain>
        <tissue evidence="1">Leaves</tissue>
    </source>
</reference>
<sequence>MSRLNLIQLNPVHLCKRGHCEGLKSSKLAYDLEKQSGEAAANFVIQILNAPKPISTPLMFSFLCLDGEQIQSLLDVTYSYDLVGKPIDVYDKLRAPLGSLFFG</sequence>
<evidence type="ECO:0000313" key="1">
    <source>
        <dbReference type="EMBL" id="KAK7388228.1"/>
    </source>
</evidence>
<proteinExistence type="predicted"/>
<dbReference type="EMBL" id="JAYMYS010000006">
    <property type="protein sequence ID" value="KAK7388228.1"/>
    <property type="molecule type" value="Genomic_DNA"/>
</dbReference>
<protein>
    <submittedName>
        <fullName evidence="1">Uncharacterized protein</fullName>
    </submittedName>
</protein>